<accession>A0A6M5YWI8</accession>
<name>A0A6M5YWI8_9BACT</name>
<reference evidence="2" key="1">
    <citation type="submission" date="2020-05" db="EMBL/GenBank/DDBJ databases">
        <title>Frigoriglobus tundricola gen. nov., sp. nov., a psychrotolerant cellulolytic planctomycete of the family Gemmataceae with two divergent copies of 16S rRNA gene.</title>
        <authorList>
            <person name="Kulichevskaya I.S."/>
            <person name="Ivanova A.A."/>
            <person name="Naumoff D.G."/>
            <person name="Beletsky A.V."/>
            <person name="Rijpstra W.I.C."/>
            <person name="Sinninghe Damste J.S."/>
            <person name="Mardanov A.V."/>
            <person name="Ravin N.V."/>
            <person name="Dedysh S.N."/>
        </authorList>
    </citation>
    <scope>NUCLEOTIDE SEQUENCE [LARGE SCALE GENOMIC DNA]</scope>
    <source>
        <strain evidence="2">PL17</strain>
    </source>
</reference>
<dbReference type="EMBL" id="CP053452">
    <property type="protein sequence ID" value="QJW98395.1"/>
    <property type="molecule type" value="Genomic_DNA"/>
</dbReference>
<evidence type="ECO:0000313" key="2">
    <source>
        <dbReference type="Proteomes" id="UP000503447"/>
    </source>
</evidence>
<protein>
    <submittedName>
        <fullName evidence="1">Uncharacterized protein</fullName>
    </submittedName>
</protein>
<organism evidence="1 2">
    <name type="scientific">Frigoriglobus tundricola</name>
    <dbReference type="NCBI Taxonomy" id="2774151"/>
    <lineage>
        <taxon>Bacteria</taxon>
        <taxon>Pseudomonadati</taxon>
        <taxon>Planctomycetota</taxon>
        <taxon>Planctomycetia</taxon>
        <taxon>Gemmatales</taxon>
        <taxon>Gemmataceae</taxon>
        <taxon>Frigoriglobus</taxon>
    </lineage>
</organism>
<proteinExistence type="predicted"/>
<evidence type="ECO:0000313" key="1">
    <source>
        <dbReference type="EMBL" id="QJW98395.1"/>
    </source>
</evidence>
<keyword evidence="2" id="KW-1185">Reference proteome</keyword>
<gene>
    <name evidence="1" type="ORF">FTUN_5985</name>
</gene>
<dbReference type="Proteomes" id="UP000503447">
    <property type="component" value="Chromosome"/>
</dbReference>
<sequence length="49" mass="5425">MKQDRLKFTFRTTDTSNTSFHSLCPRPFRSGTVADAGGAQEVCCEVSIK</sequence>
<dbReference type="AlphaFoldDB" id="A0A6M5YWI8"/>
<dbReference type="KEGG" id="ftj:FTUN_5985"/>